<reference evidence="1 2" key="1">
    <citation type="submission" date="2016-03" db="EMBL/GenBank/DDBJ databases">
        <title>Genome sequence of Variovorax paradoxus KB5.</title>
        <authorList>
            <person name="Jeong H."/>
            <person name="Hong C.E."/>
            <person name="Jo S.H."/>
            <person name="Park J.M."/>
        </authorList>
    </citation>
    <scope>NUCLEOTIDE SEQUENCE [LARGE SCALE GENOMIC DNA]</scope>
    <source>
        <strain evidence="1 2">KB5</strain>
    </source>
</reference>
<accession>A0AA91IB44</accession>
<organism evidence="1 2">
    <name type="scientific">Variovorax paradoxus</name>
    <dbReference type="NCBI Taxonomy" id="34073"/>
    <lineage>
        <taxon>Bacteria</taxon>
        <taxon>Pseudomonadati</taxon>
        <taxon>Pseudomonadota</taxon>
        <taxon>Betaproteobacteria</taxon>
        <taxon>Burkholderiales</taxon>
        <taxon>Comamonadaceae</taxon>
        <taxon>Variovorax</taxon>
    </lineage>
</organism>
<name>A0AA91IB44_VARPD</name>
<dbReference type="EMBL" id="LVHG01000041">
    <property type="protein sequence ID" value="OAK64016.1"/>
    <property type="molecule type" value="Genomic_DNA"/>
</dbReference>
<proteinExistence type="predicted"/>
<evidence type="ECO:0000313" key="1">
    <source>
        <dbReference type="EMBL" id="OAK64016.1"/>
    </source>
</evidence>
<gene>
    <name evidence="1" type="ORF">A3K87_15230</name>
</gene>
<comment type="caution">
    <text evidence="1">The sequence shown here is derived from an EMBL/GenBank/DDBJ whole genome shotgun (WGS) entry which is preliminary data.</text>
</comment>
<sequence>MLSFSVEGLPPREELLLKSLVRLLDHRTHQHWAWKAGQADLRVVGGQASAEADDPAPAVPVLAIGQPDPQRGGHFLSLPLHADELENTLNRLGAMVVHARGLGIAAPDSHIADDEEFRLLRWPPAALLETPARVRLATLMTGRPTSLLLLRQRSGLAPQDCLDFLADLRRAELLESARQPAPAAVAVPPVALSTPSAPDSVLPIDSRPQALARDPVQPGLLARIRSRLGLLTTGHK</sequence>
<protein>
    <submittedName>
        <fullName evidence="1">Uncharacterized protein</fullName>
    </submittedName>
</protein>
<evidence type="ECO:0000313" key="2">
    <source>
        <dbReference type="Proteomes" id="UP000077852"/>
    </source>
</evidence>
<dbReference type="Proteomes" id="UP000077852">
    <property type="component" value="Unassembled WGS sequence"/>
</dbReference>
<dbReference type="AlphaFoldDB" id="A0AA91IB44"/>